<keyword evidence="3" id="KW-1003">Cell membrane</keyword>
<feature type="transmembrane region" description="Helical" evidence="9">
    <location>
        <begin position="402"/>
        <end position="425"/>
    </location>
</feature>
<dbReference type="Pfam" id="PF03613">
    <property type="entry name" value="EIID-AGA"/>
    <property type="match status" value="1"/>
</dbReference>
<evidence type="ECO:0000256" key="1">
    <source>
        <dbReference type="ARBA" id="ARBA00004651"/>
    </source>
</evidence>
<dbReference type="PANTHER" id="PTHR32502:SF5">
    <property type="entry name" value="N-ACETYLGALACTOSAMINE PERMEASE IID COMPONENT-RELATED"/>
    <property type="match status" value="1"/>
</dbReference>
<comment type="subcellular location">
    <subcellularLocation>
        <location evidence="1">Cell membrane</location>
        <topology evidence="1">Multi-pass membrane protein</topology>
    </subcellularLocation>
</comment>
<sequence length="533" mass="57033">MTQLTLGVCFLAACYYWFSWWDIGMIGNIVTNCTFIGFVFGLFFGDVTTGIIIGATINSMYLTTVAAGGNLGSDASLACCIAIPLAFSMNLSAEAAVAFAIPFAVLGTFLDNIRRSVNAFWNKPVWNAAEAGDTKGIFLYSVLGPIAFGFLVRVPVVTVVLYALGKGAESVLQSIPAWVMTGFADVGKVLPGIGMVLCATLIGRTKMLPFFIIGFFIYAATGMTSVLVICIFAVCIAIIYVYLAFPAGLEPAEQPETASAVNALEHEGALSKSMQVKTAIRILFLHRFSNNMQSQFGPSLCYALTPALKEIYKNDVDGLKDALTRHVQPYISEMTWGNCIMGAALAMEEQKCAGAPISGSDISAVKVGLMGPFAGFGDSFNWATVAPIIRSLFLPFGMSGSFIGVLMEPVVRIYAVVLGTITFRLGYQKGRSALTQILRGGWLEKIMTGAGVLGMFMIGAMCAKYTTLTTPLVLELSTGTFVLQDRLNSILPGLIPFAIVMGAYAFLRKGGNYMKLILIVFVACLVGAFFGIL</sequence>
<evidence type="ECO:0000256" key="7">
    <source>
        <dbReference type="ARBA" id="ARBA00022989"/>
    </source>
</evidence>
<keyword evidence="6 9" id="KW-0812">Transmembrane</keyword>
<evidence type="ECO:0000256" key="3">
    <source>
        <dbReference type="ARBA" id="ARBA00022475"/>
    </source>
</evidence>
<proteinExistence type="predicted"/>
<dbReference type="PROSITE" id="PS51106">
    <property type="entry name" value="PTS_EIIC_TYPE_4"/>
    <property type="match status" value="1"/>
</dbReference>
<feature type="transmembrane region" description="Helical" evidence="9">
    <location>
        <begin position="35"/>
        <end position="57"/>
    </location>
</feature>
<feature type="transmembrane region" description="Helical" evidence="9">
    <location>
        <begin position="446"/>
        <end position="467"/>
    </location>
</feature>
<feature type="transmembrane region" description="Helical" evidence="9">
    <location>
        <begin position="210"/>
        <end position="243"/>
    </location>
</feature>
<dbReference type="AlphaFoldDB" id="A0A212K832"/>
<gene>
    <name evidence="10" type="ORF">KL86CLO1_12346</name>
</gene>
<dbReference type="PROSITE" id="PS51108">
    <property type="entry name" value="PTS_EIID"/>
    <property type="match status" value="1"/>
</dbReference>
<keyword evidence="7 9" id="KW-1133">Transmembrane helix</keyword>
<reference evidence="10" key="1">
    <citation type="submission" date="2016-04" db="EMBL/GenBank/DDBJ databases">
        <authorList>
            <person name="Evans L.H."/>
            <person name="Alamgir A."/>
            <person name="Owens N."/>
            <person name="Weber N.D."/>
            <person name="Virtaneva K."/>
            <person name="Barbian K."/>
            <person name="Babar A."/>
            <person name="Rosenke K."/>
        </authorList>
    </citation>
    <scope>NUCLEOTIDE SEQUENCE</scope>
    <source>
        <strain evidence="10">86</strain>
    </source>
</reference>
<dbReference type="GO" id="GO:0005886">
    <property type="term" value="C:plasma membrane"/>
    <property type="evidence" value="ECO:0007669"/>
    <property type="project" value="UniProtKB-SubCell"/>
</dbReference>
<feature type="transmembrane region" description="Helical" evidence="9">
    <location>
        <begin position="487"/>
        <end position="506"/>
    </location>
</feature>
<evidence type="ECO:0000256" key="4">
    <source>
        <dbReference type="ARBA" id="ARBA00022597"/>
    </source>
</evidence>
<evidence type="ECO:0000256" key="2">
    <source>
        <dbReference type="ARBA" id="ARBA00022448"/>
    </source>
</evidence>
<feature type="transmembrane region" description="Helical" evidence="9">
    <location>
        <begin position="5"/>
        <end position="23"/>
    </location>
</feature>
<keyword evidence="2" id="KW-0813">Transport</keyword>
<keyword evidence="5" id="KW-0598">Phosphotransferase system</keyword>
<organism evidence="10">
    <name type="scientific">uncultured Eubacteriales bacterium</name>
    <dbReference type="NCBI Taxonomy" id="172733"/>
    <lineage>
        <taxon>Bacteria</taxon>
        <taxon>Bacillati</taxon>
        <taxon>Bacillota</taxon>
        <taxon>Clostridia</taxon>
        <taxon>Eubacteriales</taxon>
        <taxon>environmental samples</taxon>
    </lineage>
</organism>
<keyword evidence="4" id="KW-0762">Sugar transport</keyword>
<protein>
    <submittedName>
        <fullName evidence="10">Mannose-specific PTS enzyme IID</fullName>
    </submittedName>
</protein>
<dbReference type="EMBL" id="FLUN01000001">
    <property type="protein sequence ID" value="SBW07787.1"/>
    <property type="molecule type" value="Genomic_DNA"/>
</dbReference>
<name>A0A212K832_9FIRM</name>
<evidence type="ECO:0000256" key="6">
    <source>
        <dbReference type="ARBA" id="ARBA00022692"/>
    </source>
</evidence>
<evidence type="ECO:0000256" key="8">
    <source>
        <dbReference type="ARBA" id="ARBA00023136"/>
    </source>
</evidence>
<feature type="transmembrane region" description="Helical" evidence="9">
    <location>
        <begin position="95"/>
        <end position="113"/>
    </location>
</feature>
<evidence type="ECO:0000256" key="5">
    <source>
        <dbReference type="ARBA" id="ARBA00022683"/>
    </source>
</evidence>
<keyword evidence="8 9" id="KW-0472">Membrane</keyword>
<dbReference type="InterPro" id="IPR004704">
    <property type="entry name" value="PTS_IID_man"/>
</dbReference>
<feature type="transmembrane region" description="Helical" evidence="9">
    <location>
        <begin position="137"/>
        <end position="165"/>
    </location>
</feature>
<dbReference type="InterPro" id="IPR050303">
    <property type="entry name" value="GatZ_KbaZ_carbometab"/>
</dbReference>
<feature type="transmembrane region" description="Helical" evidence="9">
    <location>
        <begin position="177"/>
        <end position="203"/>
    </location>
</feature>
<evidence type="ECO:0000256" key="9">
    <source>
        <dbReference type="SAM" id="Phobius"/>
    </source>
</evidence>
<dbReference type="GO" id="GO:0009401">
    <property type="term" value="P:phosphoenolpyruvate-dependent sugar phosphotransferase system"/>
    <property type="evidence" value="ECO:0007669"/>
    <property type="project" value="UniProtKB-KW"/>
</dbReference>
<accession>A0A212K832</accession>
<feature type="transmembrane region" description="Helical" evidence="9">
    <location>
        <begin position="513"/>
        <end position="532"/>
    </location>
</feature>
<evidence type="ECO:0000313" key="10">
    <source>
        <dbReference type="EMBL" id="SBW07787.1"/>
    </source>
</evidence>
<dbReference type="Pfam" id="PF03609">
    <property type="entry name" value="EII-Sor"/>
    <property type="match status" value="1"/>
</dbReference>
<dbReference type="PANTHER" id="PTHR32502">
    <property type="entry name" value="N-ACETYLGALACTOSAMINE PERMEASE II COMPONENT-RELATED"/>
    <property type="match status" value="1"/>
</dbReference>
<dbReference type="InterPro" id="IPR004700">
    <property type="entry name" value="PTS_IIC_man"/>
</dbReference>